<dbReference type="AlphaFoldDB" id="A0A9D4MQL3"/>
<keyword evidence="2" id="KW-1185">Reference proteome</keyword>
<reference evidence="1" key="1">
    <citation type="journal article" date="2019" name="bioRxiv">
        <title>The Genome of the Zebra Mussel, Dreissena polymorpha: A Resource for Invasive Species Research.</title>
        <authorList>
            <person name="McCartney M.A."/>
            <person name="Auch B."/>
            <person name="Kono T."/>
            <person name="Mallez S."/>
            <person name="Zhang Y."/>
            <person name="Obille A."/>
            <person name="Becker A."/>
            <person name="Abrahante J.E."/>
            <person name="Garbe J."/>
            <person name="Badalamenti J.P."/>
            <person name="Herman A."/>
            <person name="Mangelson H."/>
            <person name="Liachko I."/>
            <person name="Sullivan S."/>
            <person name="Sone E.D."/>
            <person name="Koren S."/>
            <person name="Silverstein K.A.T."/>
            <person name="Beckman K.B."/>
            <person name="Gohl D.M."/>
        </authorList>
    </citation>
    <scope>NUCLEOTIDE SEQUENCE</scope>
    <source>
        <strain evidence="1">Duluth1</strain>
        <tissue evidence="1">Whole animal</tissue>
    </source>
</reference>
<accession>A0A9D4MQL3</accession>
<comment type="caution">
    <text evidence="1">The sequence shown here is derived from an EMBL/GenBank/DDBJ whole genome shotgun (WGS) entry which is preliminary data.</text>
</comment>
<dbReference type="Proteomes" id="UP000828390">
    <property type="component" value="Unassembled WGS sequence"/>
</dbReference>
<protein>
    <submittedName>
        <fullName evidence="1">Uncharacterized protein</fullName>
    </submittedName>
</protein>
<dbReference type="EMBL" id="JAIWYP010000001">
    <property type="protein sequence ID" value="KAH3881630.1"/>
    <property type="molecule type" value="Genomic_DNA"/>
</dbReference>
<sequence>MAALLVPGMLFPCEAHDTVEMHFGGTENHNEMDNALLVQTVGWTACLTCAGETRYSLMRTAARGLGFGRMSSAQSC</sequence>
<proteinExistence type="predicted"/>
<name>A0A9D4MQL3_DREPO</name>
<evidence type="ECO:0000313" key="1">
    <source>
        <dbReference type="EMBL" id="KAH3881630.1"/>
    </source>
</evidence>
<reference evidence="1" key="2">
    <citation type="submission" date="2020-11" db="EMBL/GenBank/DDBJ databases">
        <authorList>
            <person name="McCartney M.A."/>
            <person name="Auch B."/>
            <person name="Kono T."/>
            <person name="Mallez S."/>
            <person name="Becker A."/>
            <person name="Gohl D.M."/>
            <person name="Silverstein K.A.T."/>
            <person name="Koren S."/>
            <person name="Bechman K.B."/>
            <person name="Herman A."/>
            <person name="Abrahante J.E."/>
            <person name="Garbe J."/>
        </authorList>
    </citation>
    <scope>NUCLEOTIDE SEQUENCE</scope>
    <source>
        <strain evidence="1">Duluth1</strain>
        <tissue evidence="1">Whole animal</tissue>
    </source>
</reference>
<gene>
    <name evidence="1" type="ORF">DPMN_005556</name>
</gene>
<evidence type="ECO:0000313" key="2">
    <source>
        <dbReference type="Proteomes" id="UP000828390"/>
    </source>
</evidence>
<organism evidence="1 2">
    <name type="scientific">Dreissena polymorpha</name>
    <name type="common">Zebra mussel</name>
    <name type="synonym">Mytilus polymorpha</name>
    <dbReference type="NCBI Taxonomy" id="45954"/>
    <lineage>
        <taxon>Eukaryota</taxon>
        <taxon>Metazoa</taxon>
        <taxon>Spiralia</taxon>
        <taxon>Lophotrochozoa</taxon>
        <taxon>Mollusca</taxon>
        <taxon>Bivalvia</taxon>
        <taxon>Autobranchia</taxon>
        <taxon>Heteroconchia</taxon>
        <taxon>Euheterodonta</taxon>
        <taxon>Imparidentia</taxon>
        <taxon>Neoheterodontei</taxon>
        <taxon>Myida</taxon>
        <taxon>Dreissenoidea</taxon>
        <taxon>Dreissenidae</taxon>
        <taxon>Dreissena</taxon>
    </lineage>
</organism>